<evidence type="ECO:0000256" key="7">
    <source>
        <dbReference type="ARBA" id="ARBA00023157"/>
    </source>
</evidence>
<feature type="transmembrane region" description="Helical" evidence="12">
    <location>
        <begin position="385"/>
        <end position="407"/>
    </location>
</feature>
<dbReference type="InterPro" id="IPR003530">
    <property type="entry name" value="Hematopoietin_rcpt_L_F3_CS"/>
</dbReference>
<evidence type="ECO:0000256" key="8">
    <source>
        <dbReference type="ARBA" id="ARBA00023170"/>
    </source>
</evidence>
<protein>
    <submittedName>
        <fullName evidence="17">Interleukin-6 receptor subunit alpha isoform X1</fullName>
    </submittedName>
</protein>
<evidence type="ECO:0000256" key="9">
    <source>
        <dbReference type="ARBA" id="ARBA00023180"/>
    </source>
</evidence>
<evidence type="ECO:0000256" key="12">
    <source>
        <dbReference type="SAM" id="Phobius"/>
    </source>
</evidence>
<dbReference type="SUPFAM" id="SSF48726">
    <property type="entry name" value="Immunoglobulin"/>
    <property type="match status" value="1"/>
</dbReference>
<dbReference type="SUPFAM" id="SSF49265">
    <property type="entry name" value="Fibronectin type III"/>
    <property type="match status" value="2"/>
</dbReference>
<evidence type="ECO:0000256" key="4">
    <source>
        <dbReference type="ARBA" id="ARBA00022729"/>
    </source>
</evidence>
<dbReference type="Proteomes" id="UP000694906">
    <property type="component" value="Unplaced"/>
</dbReference>
<keyword evidence="3 12" id="KW-0812">Transmembrane</keyword>
<dbReference type="PROSITE" id="PS50853">
    <property type="entry name" value="FN3"/>
    <property type="match status" value="1"/>
</dbReference>
<keyword evidence="7" id="KW-1015">Disulfide bond</keyword>
<evidence type="ECO:0000256" key="10">
    <source>
        <dbReference type="ARBA" id="ARBA00023319"/>
    </source>
</evidence>
<keyword evidence="6 12" id="KW-0472">Membrane</keyword>
<dbReference type="InterPro" id="IPR007110">
    <property type="entry name" value="Ig-like_dom"/>
</dbReference>
<evidence type="ECO:0000313" key="17">
    <source>
        <dbReference type="RefSeq" id="XP_021104964.1"/>
    </source>
</evidence>
<keyword evidence="5 12" id="KW-1133">Transmembrane helix</keyword>
<dbReference type="InterPro" id="IPR003598">
    <property type="entry name" value="Ig_sub2"/>
</dbReference>
<dbReference type="AlphaFoldDB" id="A0AAX6S8F3"/>
<evidence type="ECO:0000313" key="16">
    <source>
        <dbReference type="Proteomes" id="UP000694906"/>
    </source>
</evidence>
<comment type="similarity">
    <text evidence="2">Belongs to the type I cytokine receptor family. Type 3 subfamily.</text>
</comment>
<accession>A0AAX6S8F3</accession>
<dbReference type="SMART" id="SM00408">
    <property type="entry name" value="IGc2"/>
    <property type="match status" value="1"/>
</dbReference>
<dbReference type="PROSITE" id="PS01354">
    <property type="entry name" value="HEMATOPO_REC_L_F3"/>
    <property type="match status" value="1"/>
</dbReference>
<dbReference type="CDD" id="cd00063">
    <property type="entry name" value="FN3"/>
    <property type="match status" value="1"/>
</dbReference>
<sequence length="471" mass="51784">MLAAACALLAALLAVPGQARVCSAPALMRREVQTSLPGANVSLPCPAADLREDNSVYWVVSDAHARLAGVGRRLLLTSVQPSDSGNYSCYADGRLAGTVRLLVEAPPEQPQLSCWRRSLLGSVVCEWSPRNAPSLTTKAELWVRKLQTHPMEESQEPCLYSRESRKFFCQFPVPEGDTSIRMVSVCVANSAGSSVSSKETVQVHKILKPDPPVGVTVAAVAGHPRWLNVTWKDPSSWDSDFYRLHFELRYRAEQSGAFTSWRIQTQDPTHQCIIPDALRGHWHVVQLRAREEFGIGSWSEWSPEARGAPWTAPRASPATPHSTKVSMVGRMRSTMELEVGLTLDRKWFHPTSPWARSTVLTTDEEDPGSPLATSLPVQVSFPAPLPAFLVAGGSLAFGSLLCIGLVLRFKRTWRARAVQECKQSVPPKPTLALAPLLSSLGSDNTSSQSRPDARDPRGPFDVSNRDYFFPR</sequence>
<dbReference type="SMART" id="SM00060">
    <property type="entry name" value="FN3"/>
    <property type="match status" value="1"/>
</dbReference>
<feature type="domain" description="Ig-like" evidence="14">
    <location>
        <begin position="25"/>
        <end position="91"/>
    </location>
</feature>
<dbReference type="InterPro" id="IPR015321">
    <property type="entry name" value="TypeI_recpt_CBD"/>
</dbReference>
<evidence type="ECO:0000256" key="1">
    <source>
        <dbReference type="ARBA" id="ARBA00004479"/>
    </source>
</evidence>
<feature type="compositionally biased region" description="Polar residues" evidence="11">
    <location>
        <begin position="441"/>
        <end position="450"/>
    </location>
</feature>
<organism evidence="16 17">
    <name type="scientific">Heterocephalus glaber</name>
    <name type="common">Naked mole rat</name>
    <dbReference type="NCBI Taxonomy" id="10181"/>
    <lineage>
        <taxon>Eukaryota</taxon>
        <taxon>Metazoa</taxon>
        <taxon>Chordata</taxon>
        <taxon>Craniata</taxon>
        <taxon>Vertebrata</taxon>
        <taxon>Euteleostomi</taxon>
        <taxon>Mammalia</taxon>
        <taxon>Eutheria</taxon>
        <taxon>Euarchontoglires</taxon>
        <taxon>Glires</taxon>
        <taxon>Rodentia</taxon>
        <taxon>Hystricomorpha</taxon>
        <taxon>Bathyergidae</taxon>
        <taxon>Heterocephalus</taxon>
    </lineage>
</organism>
<dbReference type="Pfam" id="PF09240">
    <property type="entry name" value="IL6Ra-bind"/>
    <property type="match status" value="1"/>
</dbReference>
<dbReference type="PANTHER" id="PTHR23037:SF35">
    <property type="entry name" value="FIBRONECTIN TYPE-III DOMAIN-CONTAINING PROTEIN"/>
    <property type="match status" value="1"/>
</dbReference>
<keyword evidence="9" id="KW-0325">Glycoprotein</keyword>
<dbReference type="InterPro" id="IPR036116">
    <property type="entry name" value="FN3_sf"/>
</dbReference>
<evidence type="ECO:0000256" key="13">
    <source>
        <dbReference type="SAM" id="SignalP"/>
    </source>
</evidence>
<dbReference type="PROSITE" id="PS50835">
    <property type="entry name" value="IG_LIKE"/>
    <property type="match status" value="1"/>
</dbReference>
<keyword evidence="16" id="KW-1185">Reference proteome</keyword>
<evidence type="ECO:0000256" key="3">
    <source>
        <dbReference type="ARBA" id="ARBA00022692"/>
    </source>
</evidence>
<dbReference type="GO" id="GO:0004896">
    <property type="term" value="F:cytokine receptor activity"/>
    <property type="evidence" value="ECO:0007669"/>
    <property type="project" value="InterPro"/>
</dbReference>
<name>A0AAX6S8F3_HETGA</name>
<keyword evidence="8 17" id="KW-0675">Receptor</keyword>
<reference evidence="17" key="1">
    <citation type="submission" date="2025-08" db="UniProtKB">
        <authorList>
            <consortium name="RefSeq"/>
        </authorList>
    </citation>
    <scope>IDENTIFICATION</scope>
</reference>
<dbReference type="SMART" id="SM00409">
    <property type="entry name" value="IG"/>
    <property type="match status" value="1"/>
</dbReference>
<evidence type="ECO:0000256" key="6">
    <source>
        <dbReference type="ARBA" id="ARBA00023136"/>
    </source>
</evidence>
<dbReference type="GeneID" id="101704925"/>
<evidence type="ECO:0000259" key="14">
    <source>
        <dbReference type="PROSITE" id="PS50835"/>
    </source>
</evidence>
<dbReference type="CTD" id="3570"/>
<comment type="subcellular location">
    <subcellularLocation>
        <location evidence="1">Membrane</location>
        <topology evidence="1">Single-pass type I membrane protein</topology>
    </subcellularLocation>
</comment>
<feature type="domain" description="Fibronectin type-III" evidence="15">
    <location>
        <begin position="211"/>
        <end position="314"/>
    </location>
</feature>
<evidence type="ECO:0000256" key="11">
    <source>
        <dbReference type="SAM" id="MobiDB-lite"/>
    </source>
</evidence>
<gene>
    <name evidence="17" type="primary">Il6r</name>
</gene>
<dbReference type="InterPro" id="IPR003599">
    <property type="entry name" value="Ig_sub"/>
</dbReference>
<keyword evidence="4 13" id="KW-0732">Signal</keyword>
<feature type="region of interest" description="Disordered" evidence="11">
    <location>
        <begin position="438"/>
        <end position="471"/>
    </location>
</feature>
<dbReference type="Gene3D" id="2.60.40.10">
    <property type="entry name" value="Immunoglobulins"/>
    <property type="match status" value="3"/>
</dbReference>
<evidence type="ECO:0000259" key="15">
    <source>
        <dbReference type="PROSITE" id="PS50853"/>
    </source>
</evidence>
<dbReference type="InterPro" id="IPR013783">
    <property type="entry name" value="Ig-like_fold"/>
</dbReference>
<dbReference type="RefSeq" id="XP_021104964.1">
    <property type="nucleotide sequence ID" value="XM_021249305.1"/>
</dbReference>
<dbReference type="PANTHER" id="PTHR23037">
    <property type="entry name" value="CYTOKINE RECEPTOR"/>
    <property type="match status" value="1"/>
</dbReference>
<feature type="signal peptide" evidence="13">
    <location>
        <begin position="1"/>
        <end position="19"/>
    </location>
</feature>
<feature type="chain" id="PRO_5044016677" evidence="13">
    <location>
        <begin position="20"/>
        <end position="471"/>
    </location>
</feature>
<dbReference type="FunFam" id="2.60.40.10:FF:000136">
    <property type="entry name" value="Ciliary neurotrophic factor receptor alpha"/>
    <property type="match status" value="1"/>
</dbReference>
<dbReference type="GO" id="GO:0009897">
    <property type="term" value="C:external side of plasma membrane"/>
    <property type="evidence" value="ECO:0007669"/>
    <property type="project" value="TreeGrafter"/>
</dbReference>
<dbReference type="InterPro" id="IPR003961">
    <property type="entry name" value="FN3_dom"/>
</dbReference>
<evidence type="ECO:0000256" key="2">
    <source>
        <dbReference type="ARBA" id="ARBA00010890"/>
    </source>
</evidence>
<keyword evidence="10" id="KW-0393">Immunoglobulin domain</keyword>
<dbReference type="InterPro" id="IPR036179">
    <property type="entry name" value="Ig-like_dom_sf"/>
</dbReference>
<proteinExistence type="inferred from homology"/>
<evidence type="ECO:0000256" key="5">
    <source>
        <dbReference type="ARBA" id="ARBA00022989"/>
    </source>
</evidence>